<accession>A0A1H1QBK9</accession>
<dbReference type="PROSITE" id="PS00189">
    <property type="entry name" value="LIPOYL"/>
    <property type="match status" value="1"/>
</dbReference>
<dbReference type="SUPFAM" id="SSF51230">
    <property type="entry name" value="Single hybrid motif"/>
    <property type="match status" value="1"/>
</dbReference>
<dbReference type="RefSeq" id="WP_092011241.1">
    <property type="nucleotide sequence ID" value="NZ_LT629766.1"/>
</dbReference>
<dbReference type="STRING" id="1136497.SAMN04489752_1208"/>
<dbReference type="InterPro" id="IPR011053">
    <property type="entry name" value="Single_hybrid_motif"/>
</dbReference>
<keyword evidence="3" id="KW-0450">Lipoyl</keyword>
<evidence type="ECO:0000256" key="2">
    <source>
        <dbReference type="ARBA" id="ARBA00022679"/>
    </source>
</evidence>
<keyword evidence="7" id="KW-1185">Reference proteome</keyword>
<sequence>MITEVTVADLGEGNEEGIFVDWLVDEGESVEAGEAVAEVMTDKVSSEVVAPVSGVLHEQRVSPDDTLTLGVVIGTIEVKR</sequence>
<dbReference type="Pfam" id="PF00364">
    <property type="entry name" value="Biotin_lipoyl"/>
    <property type="match status" value="1"/>
</dbReference>
<dbReference type="PROSITE" id="PS50968">
    <property type="entry name" value="BIOTINYL_LIPOYL"/>
    <property type="match status" value="1"/>
</dbReference>
<dbReference type="PANTHER" id="PTHR43178">
    <property type="entry name" value="DIHYDROLIPOAMIDE ACETYLTRANSFERASE COMPONENT OF PYRUVATE DEHYDROGENASE COMPLEX"/>
    <property type="match status" value="1"/>
</dbReference>
<dbReference type="InterPro" id="IPR000089">
    <property type="entry name" value="Biotin_lipoyl"/>
</dbReference>
<dbReference type="InterPro" id="IPR003016">
    <property type="entry name" value="2-oxoA_DH_lipoyl-BS"/>
</dbReference>
<keyword evidence="4" id="KW-0012">Acyltransferase</keyword>
<dbReference type="InterPro" id="IPR050743">
    <property type="entry name" value="2-oxoacid_DH_E2_comp"/>
</dbReference>
<evidence type="ECO:0000256" key="3">
    <source>
        <dbReference type="ARBA" id="ARBA00022823"/>
    </source>
</evidence>
<dbReference type="GO" id="GO:0016407">
    <property type="term" value="F:acetyltransferase activity"/>
    <property type="evidence" value="ECO:0007669"/>
    <property type="project" value="TreeGrafter"/>
</dbReference>
<feature type="domain" description="Lipoyl-binding" evidence="5">
    <location>
        <begin position="2"/>
        <end position="77"/>
    </location>
</feature>
<dbReference type="CDD" id="cd06849">
    <property type="entry name" value="lipoyl_domain"/>
    <property type="match status" value="1"/>
</dbReference>
<evidence type="ECO:0000313" key="7">
    <source>
        <dbReference type="Proteomes" id="UP000199597"/>
    </source>
</evidence>
<evidence type="ECO:0000313" key="6">
    <source>
        <dbReference type="EMBL" id="SDS20677.1"/>
    </source>
</evidence>
<dbReference type="OrthoDB" id="7363068at2"/>
<gene>
    <name evidence="6" type="ORF">SAMN04489752_1208</name>
</gene>
<proteinExistence type="predicted"/>
<dbReference type="Proteomes" id="UP000199597">
    <property type="component" value="Chromosome I"/>
</dbReference>
<dbReference type="GO" id="GO:0031405">
    <property type="term" value="F:lipoic acid binding"/>
    <property type="evidence" value="ECO:0007669"/>
    <property type="project" value="TreeGrafter"/>
</dbReference>
<keyword evidence="2 6" id="KW-0808">Transferase</keyword>
<evidence type="ECO:0000256" key="4">
    <source>
        <dbReference type="ARBA" id="ARBA00023315"/>
    </source>
</evidence>
<dbReference type="PANTHER" id="PTHR43178:SF5">
    <property type="entry name" value="LIPOAMIDE ACYLTRANSFERASE COMPONENT OF BRANCHED-CHAIN ALPHA-KETO ACID DEHYDROGENASE COMPLEX, MITOCHONDRIAL"/>
    <property type="match status" value="1"/>
</dbReference>
<evidence type="ECO:0000256" key="1">
    <source>
        <dbReference type="ARBA" id="ARBA00001938"/>
    </source>
</evidence>
<dbReference type="Gene3D" id="2.40.50.100">
    <property type="match status" value="1"/>
</dbReference>
<name>A0A1H1QBK9_9MICO</name>
<dbReference type="AlphaFoldDB" id="A0A1H1QBK9"/>
<dbReference type="EMBL" id="LT629766">
    <property type="protein sequence ID" value="SDS20677.1"/>
    <property type="molecule type" value="Genomic_DNA"/>
</dbReference>
<protein>
    <submittedName>
        <fullName evidence="6">2-oxoglutarate dehydrogenase E2 component (Dihydrolipoamide succinyltransferase)</fullName>
    </submittedName>
</protein>
<dbReference type="GO" id="GO:0005737">
    <property type="term" value="C:cytoplasm"/>
    <property type="evidence" value="ECO:0007669"/>
    <property type="project" value="TreeGrafter"/>
</dbReference>
<reference evidence="7" key="1">
    <citation type="submission" date="2016-10" db="EMBL/GenBank/DDBJ databases">
        <authorList>
            <person name="Varghese N."/>
            <person name="Submissions S."/>
        </authorList>
    </citation>
    <scope>NUCLEOTIDE SEQUENCE [LARGE SCALE GENOMIC DNA]</scope>
    <source>
        <strain evidence="7">DSM 23676</strain>
    </source>
</reference>
<organism evidence="6 7">
    <name type="scientific">Brevibacterium siliguriense</name>
    <dbReference type="NCBI Taxonomy" id="1136497"/>
    <lineage>
        <taxon>Bacteria</taxon>
        <taxon>Bacillati</taxon>
        <taxon>Actinomycetota</taxon>
        <taxon>Actinomycetes</taxon>
        <taxon>Micrococcales</taxon>
        <taxon>Brevibacteriaceae</taxon>
        <taxon>Brevibacterium</taxon>
    </lineage>
</organism>
<comment type="cofactor">
    <cofactor evidence="1">
        <name>(R)-lipoate</name>
        <dbReference type="ChEBI" id="CHEBI:83088"/>
    </cofactor>
</comment>
<evidence type="ECO:0000259" key="5">
    <source>
        <dbReference type="PROSITE" id="PS50968"/>
    </source>
</evidence>